<feature type="compositionally biased region" description="Basic and acidic residues" evidence="1">
    <location>
        <begin position="48"/>
        <end position="63"/>
    </location>
</feature>
<name>A0A3G2KHS7_9CAUD</name>
<dbReference type="EMBL" id="MH834619">
    <property type="protein sequence ID" value="AYN58524.1"/>
    <property type="molecule type" value="Genomic_DNA"/>
</dbReference>
<dbReference type="Proteomes" id="UP000273822">
    <property type="component" value="Segment"/>
</dbReference>
<evidence type="ECO:0000313" key="3">
    <source>
        <dbReference type="Proteomes" id="UP000273822"/>
    </source>
</evidence>
<evidence type="ECO:0000256" key="1">
    <source>
        <dbReference type="SAM" id="MobiDB-lite"/>
    </source>
</evidence>
<gene>
    <name evidence="2" type="primary">43</name>
    <name evidence="2" type="ORF">PBI_MAUREEN_43</name>
</gene>
<reference evidence="3" key="1">
    <citation type="submission" date="2018-09" db="EMBL/GenBank/DDBJ databases">
        <authorList>
            <person name="Rimple P.A."/>
            <person name="Stoner T.H."/>
            <person name="Garlena R.A."/>
            <person name="Russell D.A."/>
            <person name="Pope W.H."/>
            <person name="Jacobs-Sera D."/>
            <person name="Hatfull G.F."/>
        </authorList>
    </citation>
    <scope>NUCLEOTIDE SEQUENCE [LARGE SCALE GENOMIC DNA]</scope>
</reference>
<sequence length="63" mass="7695">MTRRSMGRRPVVTWEEQDVYTSWRRVLAYVQRPGVVRAVKRRTHKRERREARADIRTTQREGL</sequence>
<protein>
    <submittedName>
        <fullName evidence="2">Uncharacterized protein</fullName>
    </submittedName>
</protein>
<organism evidence="2 3">
    <name type="scientific">Arthrobacter phage Maureen</name>
    <dbReference type="NCBI Taxonomy" id="2419961"/>
    <lineage>
        <taxon>Viruses</taxon>
        <taxon>Duplodnaviria</taxon>
        <taxon>Heunggongvirae</taxon>
        <taxon>Uroviricota</taxon>
        <taxon>Caudoviricetes</taxon>
        <taxon>Casidaviridae</taxon>
        <taxon>Liebevirus</taxon>
        <taxon>Liebevirus liebe</taxon>
        <taxon>Arthrobacter virus Liebe</taxon>
    </lineage>
</organism>
<proteinExistence type="predicted"/>
<evidence type="ECO:0000313" key="2">
    <source>
        <dbReference type="EMBL" id="AYN58524.1"/>
    </source>
</evidence>
<accession>A0A3G2KHS7</accession>
<feature type="region of interest" description="Disordered" evidence="1">
    <location>
        <begin position="40"/>
        <end position="63"/>
    </location>
</feature>